<organism evidence="2 3">
    <name type="scientific">Castilleja foliolosa</name>
    <dbReference type="NCBI Taxonomy" id="1961234"/>
    <lineage>
        <taxon>Eukaryota</taxon>
        <taxon>Viridiplantae</taxon>
        <taxon>Streptophyta</taxon>
        <taxon>Embryophyta</taxon>
        <taxon>Tracheophyta</taxon>
        <taxon>Spermatophyta</taxon>
        <taxon>Magnoliopsida</taxon>
        <taxon>eudicotyledons</taxon>
        <taxon>Gunneridae</taxon>
        <taxon>Pentapetalae</taxon>
        <taxon>asterids</taxon>
        <taxon>lamiids</taxon>
        <taxon>Lamiales</taxon>
        <taxon>Orobanchaceae</taxon>
        <taxon>Pedicularideae</taxon>
        <taxon>Castillejinae</taxon>
        <taxon>Castilleja</taxon>
    </lineage>
</organism>
<comment type="caution">
    <text evidence="2">The sequence shown here is derived from an EMBL/GenBank/DDBJ whole genome shotgun (WGS) entry which is preliminary data.</text>
</comment>
<reference evidence="3" key="1">
    <citation type="journal article" date="2024" name="IScience">
        <title>Strigolactones Initiate the Formation of Haustorium-like Structures in Castilleja.</title>
        <authorList>
            <person name="Buerger M."/>
            <person name="Peterson D."/>
            <person name="Chory J."/>
        </authorList>
    </citation>
    <scope>NUCLEOTIDE SEQUENCE [LARGE SCALE GENOMIC DNA]</scope>
</reference>
<evidence type="ECO:0000313" key="2">
    <source>
        <dbReference type="EMBL" id="KAL3636626.1"/>
    </source>
</evidence>
<keyword evidence="1" id="KW-0472">Membrane</keyword>
<feature type="transmembrane region" description="Helical" evidence="1">
    <location>
        <begin position="22"/>
        <end position="44"/>
    </location>
</feature>
<dbReference type="InterPro" id="IPR021788">
    <property type="entry name" value="CPP1-like"/>
</dbReference>
<dbReference type="PANTHER" id="PTHR33372">
    <property type="match status" value="1"/>
</dbReference>
<keyword evidence="1" id="KW-0812">Transmembrane</keyword>
<dbReference type="PANTHER" id="PTHR33372:SF2">
    <property type="entry name" value="PROTEIN CHAPERONE-LIKE PROTEIN OF POR1, CHLOROPLASTIC"/>
    <property type="match status" value="1"/>
</dbReference>
<proteinExistence type="predicted"/>
<dbReference type="AlphaFoldDB" id="A0ABD3D6L0"/>
<dbReference type="EMBL" id="JAVIJP010000026">
    <property type="protein sequence ID" value="KAL3636626.1"/>
    <property type="molecule type" value="Genomic_DNA"/>
</dbReference>
<keyword evidence="1" id="KW-1133">Transmembrane helix</keyword>
<dbReference type="Proteomes" id="UP001632038">
    <property type="component" value="Unassembled WGS sequence"/>
</dbReference>
<evidence type="ECO:0000313" key="3">
    <source>
        <dbReference type="Proteomes" id="UP001632038"/>
    </source>
</evidence>
<name>A0ABD3D6L0_9LAMI</name>
<dbReference type="Pfam" id="PF11833">
    <property type="entry name" value="CPP1-like"/>
    <property type="match status" value="1"/>
</dbReference>
<protein>
    <submittedName>
        <fullName evidence="2">Tyrosine/serine/threonine protein phosphatase</fullName>
    </submittedName>
</protein>
<keyword evidence="3" id="KW-1185">Reference proteome</keyword>
<accession>A0ABD3D6L0</accession>
<sequence>MALSLAACIYFLNDKNKSLTRAAIIGFGALVVGWICGSLLVPIIPSFLLQIAGTETVGVGWSAEEKTWWPATAATSGGICG</sequence>
<gene>
    <name evidence="2" type="primary">CPP1_3</name>
    <name evidence="2" type="ORF">CASFOL_018925</name>
</gene>
<evidence type="ECO:0000256" key="1">
    <source>
        <dbReference type="SAM" id="Phobius"/>
    </source>
</evidence>